<organism evidence="4 5">
    <name type="scientific">Botryosphaeria dothidea</name>
    <dbReference type="NCBI Taxonomy" id="55169"/>
    <lineage>
        <taxon>Eukaryota</taxon>
        <taxon>Fungi</taxon>
        <taxon>Dikarya</taxon>
        <taxon>Ascomycota</taxon>
        <taxon>Pezizomycotina</taxon>
        <taxon>Dothideomycetes</taxon>
        <taxon>Dothideomycetes incertae sedis</taxon>
        <taxon>Botryosphaeriales</taxon>
        <taxon>Botryosphaeriaceae</taxon>
        <taxon>Botryosphaeria</taxon>
    </lineage>
</organism>
<protein>
    <recommendedName>
        <fullName evidence="3">Linalool dehydratase/isomerase domain-containing protein</fullName>
    </recommendedName>
</protein>
<dbReference type="Pfam" id="PF18566">
    <property type="entry name" value="Ldi"/>
    <property type="match status" value="1"/>
</dbReference>
<feature type="transmembrane region" description="Helical" evidence="2">
    <location>
        <begin position="82"/>
        <end position="105"/>
    </location>
</feature>
<keyword evidence="2" id="KW-1133">Transmembrane helix</keyword>
<dbReference type="Proteomes" id="UP000572817">
    <property type="component" value="Unassembled WGS sequence"/>
</dbReference>
<evidence type="ECO:0000259" key="3">
    <source>
        <dbReference type="Pfam" id="PF18566"/>
    </source>
</evidence>
<evidence type="ECO:0000256" key="1">
    <source>
        <dbReference type="SAM" id="MobiDB-lite"/>
    </source>
</evidence>
<evidence type="ECO:0000256" key="2">
    <source>
        <dbReference type="SAM" id="Phobius"/>
    </source>
</evidence>
<keyword evidence="2" id="KW-0812">Transmembrane</keyword>
<feature type="compositionally biased region" description="Polar residues" evidence="1">
    <location>
        <begin position="1"/>
        <end position="16"/>
    </location>
</feature>
<name>A0A8H4N691_9PEZI</name>
<dbReference type="OrthoDB" id="9979195at2759"/>
<keyword evidence="5" id="KW-1185">Reference proteome</keyword>
<dbReference type="AlphaFoldDB" id="A0A8H4N691"/>
<feature type="transmembrane region" description="Helical" evidence="2">
    <location>
        <begin position="145"/>
        <end position="164"/>
    </location>
</feature>
<gene>
    <name evidence="4" type="ORF">GTA08_BOTSDO13860</name>
</gene>
<feature type="domain" description="Linalool dehydratase/isomerase" evidence="3">
    <location>
        <begin position="245"/>
        <end position="550"/>
    </location>
</feature>
<sequence>MHQRTDSGYQTSQNGSHPEKSKVKGGNDRLPELIPEDVGSGLHRKSVQNRTLAVWSTLALTAVFAFYQNFYRLHSSTRAAALGLVFPGAGYVACGNWLGTGLFILTVLTQPLVLFAWFGAGGILFVILHWALSILGAYLAAGDTLFEPAGYTTIALLASTFLCFRHNATRATNAGHARRRRRNAYLPTTLARLASTASPASAPGSRELSLPALRSLQYIVETSLKDVADYADIDTVDQFQTAARRYKLYERMYVLATYLTVYAPSCRAHVAEAYRRLIAKSLLPPSIGFWRWEKLWGHFSPRECDPVARDNIMVTGFLLQGVALYTGVTGDSRYTRPGSLTFQVTRDKAYSYDLHSMDAAVVAQWARNPWCLFPCEPNWIYTMCNLQGRLGQAVYDRVFGTGRARDTAARFEESLDRNFTEADGSILTIRSELTGFTIPGICGALNTLAMAMLTRGHLDHVSRRCYAMFREENVRLDEETGELELVGLVGADKIDPGNYRPSEGFLYGQLGVLAGEFGDEAVREACVKHLLKTAGAVTLPSGAVRLRRESGSDLVHSLFTRAQFIGKDDWKNTIMQGPPKTALDGPVLSSVPYPGVLVAKARSHTSSDLDLVLYPSDQSGPFEIGVEKLRPKGQYQIGSEMVTADDKGCVRFTAEVKGRTQIKIIPVE</sequence>
<reference evidence="4" key="1">
    <citation type="submission" date="2020-04" db="EMBL/GenBank/DDBJ databases">
        <title>Genome Assembly and Annotation of Botryosphaeria dothidea sdau 11-99, a Latent Pathogen of Apple Fruit Ring Rot in China.</title>
        <authorList>
            <person name="Yu C."/>
            <person name="Diao Y."/>
            <person name="Lu Q."/>
            <person name="Zhao J."/>
            <person name="Cui S."/>
            <person name="Peng C."/>
            <person name="He B."/>
            <person name="Liu H."/>
        </authorList>
    </citation>
    <scope>NUCLEOTIDE SEQUENCE [LARGE SCALE GENOMIC DNA]</scope>
    <source>
        <strain evidence="4">Sdau11-99</strain>
    </source>
</reference>
<feature type="compositionally biased region" description="Basic and acidic residues" evidence="1">
    <location>
        <begin position="17"/>
        <end position="29"/>
    </location>
</feature>
<dbReference type="EMBL" id="WWBZ02000014">
    <property type="protein sequence ID" value="KAF4310600.1"/>
    <property type="molecule type" value="Genomic_DNA"/>
</dbReference>
<feature type="transmembrane region" description="Helical" evidence="2">
    <location>
        <begin position="52"/>
        <end position="70"/>
    </location>
</feature>
<accession>A0A8H4N691</accession>
<feature type="transmembrane region" description="Helical" evidence="2">
    <location>
        <begin position="112"/>
        <end position="139"/>
    </location>
</feature>
<proteinExistence type="predicted"/>
<feature type="region of interest" description="Disordered" evidence="1">
    <location>
        <begin position="1"/>
        <end position="29"/>
    </location>
</feature>
<comment type="caution">
    <text evidence="4">The sequence shown here is derived from an EMBL/GenBank/DDBJ whole genome shotgun (WGS) entry which is preliminary data.</text>
</comment>
<evidence type="ECO:0000313" key="5">
    <source>
        <dbReference type="Proteomes" id="UP000572817"/>
    </source>
</evidence>
<evidence type="ECO:0000313" key="4">
    <source>
        <dbReference type="EMBL" id="KAF4310600.1"/>
    </source>
</evidence>
<dbReference type="InterPro" id="IPR041411">
    <property type="entry name" value="Ldi"/>
</dbReference>
<keyword evidence="2" id="KW-0472">Membrane</keyword>